<dbReference type="Proteomes" id="UP001305498">
    <property type="component" value="Chromosome"/>
</dbReference>
<evidence type="ECO:0000256" key="4">
    <source>
        <dbReference type="ARBA" id="ARBA00022989"/>
    </source>
</evidence>
<feature type="region of interest" description="Disordered" evidence="7">
    <location>
        <begin position="241"/>
        <end position="289"/>
    </location>
</feature>
<dbReference type="EMBL" id="CP118157">
    <property type="protein sequence ID" value="WOF24748.1"/>
    <property type="molecule type" value="Genomic_DNA"/>
</dbReference>
<name>A0AA97FKN5_9MICO</name>
<sequence length="289" mass="31629">MRSRAARWSLYVVVAILFAVACAFLSNWQFARNEQRAAGNALIEQNYDADAVPIGEVLSGTDDFDAQDEWQPVVLTGTYLTEDQLLVRNRAQGGTSAFEVLVPFRLDDGRIIVVDRGWVQPGEGDAPDAVPSAPEGDVTVLARLRPGEQLPASGRSAPEGQLPTIHLPSVAALTGGDTITAAYGLMVSEDPAPAERPQPLAAPEVEPGPHLSYAIQWILFAVMGFIFIGYMIRTEITARREEAEPDDEDDDDDELEDAPRRRTPPVTRRPRRRDRDADEEDALIDAGGR</sequence>
<comment type="caution">
    <text evidence="6">Lacks conserved residue(s) required for the propagation of feature annotation.</text>
</comment>
<keyword evidence="9" id="KW-1185">Reference proteome</keyword>
<evidence type="ECO:0000313" key="9">
    <source>
        <dbReference type="Proteomes" id="UP001305498"/>
    </source>
</evidence>
<protein>
    <recommendedName>
        <fullName evidence="6">SURF1-like protein</fullName>
    </recommendedName>
</protein>
<dbReference type="RefSeq" id="WP_317141212.1">
    <property type="nucleotide sequence ID" value="NZ_CP118157.1"/>
</dbReference>
<accession>A0AA97FKN5</accession>
<keyword evidence="3 6" id="KW-0812">Transmembrane</keyword>
<comment type="subcellular location">
    <subcellularLocation>
        <location evidence="6">Cell membrane</location>
        <topology evidence="6">Multi-pass membrane protein</topology>
    </subcellularLocation>
    <subcellularLocation>
        <location evidence="1">Membrane</location>
    </subcellularLocation>
</comment>
<dbReference type="CDD" id="cd06662">
    <property type="entry name" value="SURF1"/>
    <property type="match status" value="1"/>
</dbReference>
<feature type="transmembrane region" description="Helical" evidence="6">
    <location>
        <begin position="213"/>
        <end position="232"/>
    </location>
</feature>
<dbReference type="InterPro" id="IPR002994">
    <property type="entry name" value="Surf1/Shy1"/>
</dbReference>
<dbReference type="GO" id="GO:0005886">
    <property type="term" value="C:plasma membrane"/>
    <property type="evidence" value="ECO:0007669"/>
    <property type="project" value="UniProtKB-SubCell"/>
</dbReference>
<evidence type="ECO:0000256" key="2">
    <source>
        <dbReference type="ARBA" id="ARBA00007165"/>
    </source>
</evidence>
<keyword evidence="6" id="KW-1003">Cell membrane</keyword>
<dbReference type="PROSITE" id="PS50895">
    <property type="entry name" value="SURF1"/>
    <property type="match status" value="1"/>
</dbReference>
<organism evidence="8 9">
    <name type="scientific">Microbacterium betulae</name>
    <dbReference type="NCBI Taxonomy" id="2981139"/>
    <lineage>
        <taxon>Bacteria</taxon>
        <taxon>Bacillati</taxon>
        <taxon>Actinomycetota</taxon>
        <taxon>Actinomycetes</taxon>
        <taxon>Micrococcales</taxon>
        <taxon>Microbacteriaceae</taxon>
        <taxon>Microbacterium</taxon>
    </lineage>
</organism>
<evidence type="ECO:0000256" key="7">
    <source>
        <dbReference type="SAM" id="MobiDB-lite"/>
    </source>
</evidence>
<dbReference type="KEGG" id="mbet:N8K70_10015"/>
<gene>
    <name evidence="8" type="ORF">N8K70_10015</name>
</gene>
<keyword evidence="4 6" id="KW-1133">Transmembrane helix</keyword>
<dbReference type="PANTHER" id="PTHR23427">
    <property type="entry name" value="SURFEIT LOCUS PROTEIN"/>
    <property type="match status" value="1"/>
</dbReference>
<feature type="compositionally biased region" description="Acidic residues" evidence="7">
    <location>
        <begin position="243"/>
        <end position="256"/>
    </location>
</feature>
<evidence type="ECO:0000256" key="1">
    <source>
        <dbReference type="ARBA" id="ARBA00004370"/>
    </source>
</evidence>
<reference evidence="8 9" key="1">
    <citation type="submission" date="2023-02" db="EMBL/GenBank/DDBJ databases">
        <title>Microbacterium betulae sp. nov., isolated from birch wood.</title>
        <authorList>
            <person name="Pasciak M."/>
            <person name="Pawlik K.J."/>
            <person name="Martynowski D."/>
            <person name="Laczmanski L."/>
            <person name="Ciekot J."/>
            <person name="Szponar B."/>
            <person name="Wojcik-Fatla A."/>
            <person name="Mackiewicz B."/>
            <person name="Farian E."/>
            <person name="Cholewa G."/>
            <person name="Cholewa A."/>
            <person name="Dutkiewicz J."/>
        </authorList>
    </citation>
    <scope>NUCLEOTIDE SEQUENCE [LARGE SCALE GENOMIC DNA]</scope>
    <source>
        <strain evidence="8 9">AB</strain>
    </source>
</reference>
<dbReference type="PROSITE" id="PS51257">
    <property type="entry name" value="PROKAR_LIPOPROTEIN"/>
    <property type="match status" value="1"/>
</dbReference>
<keyword evidence="5 6" id="KW-0472">Membrane</keyword>
<proteinExistence type="inferred from homology"/>
<evidence type="ECO:0000256" key="3">
    <source>
        <dbReference type="ARBA" id="ARBA00022692"/>
    </source>
</evidence>
<evidence type="ECO:0000256" key="5">
    <source>
        <dbReference type="ARBA" id="ARBA00023136"/>
    </source>
</evidence>
<dbReference type="PANTHER" id="PTHR23427:SF2">
    <property type="entry name" value="SURFEIT LOCUS PROTEIN 1"/>
    <property type="match status" value="1"/>
</dbReference>
<evidence type="ECO:0000256" key="6">
    <source>
        <dbReference type="RuleBase" id="RU363076"/>
    </source>
</evidence>
<dbReference type="Pfam" id="PF02104">
    <property type="entry name" value="SURF1"/>
    <property type="match status" value="1"/>
</dbReference>
<comment type="similarity">
    <text evidence="2 6">Belongs to the SURF1 family.</text>
</comment>
<dbReference type="AlphaFoldDB" id="A0AA97FKN5"/>
<evidence type="ECO:0000313" key="8">
    <source>
        <dbReference type="EMBL" id="WOF24748.1"/>
    </source>
</evidence>
<dbReference type="InterPro" id="IPR045214">
    <property type="entry name" value="Surf1/Surf4"/>
</dbReference>